<dbReference type="EMBL" id="MDEO01000036">
    <property type="protein sequence ID" value="OCX12530.1"/>
    <property type="molecule type" value="Genomic_DNA"/>
</dbReference>
<dbReference type="STRING" id="1566387.QV13_23255"/>
<dbReference type="AlphaFoldDB" id="A0A1C2DCP4"/>
<evidence type="ECO:0000259" key="10">
    <source>
        <dbReference type="Pfam" id="PF00483"/>
    </source>
</evidence>
<comment type="caution">
    <text evidence="11">The sequence shown here is derived from an EMBL/GenBank/DDBJ whole genome shotgun (WGS) entry which is preliminary data.</text>
</comment>
<keyword evidence="5 11" id="KW-0548">Nucleotidyltransferase</keyword>
<evidence type="ECO:0000313" key="12">
    <source>
        <dbReference type="Proteomes" id="UP000094412"/>
    </source>
</evidence>
<dbReference type="SUPFAM" id="SSF53448">
    <property type="entry name" value="Nucleotide-diphospho-sugar transferases"/>
    <property type="match status" value="1"/>
</dbReference>
<dbReference type="CDD" id="cd02541">
    <property type="entry name" value="UGPase_prokaryotic"/>
    <property type="match status" value="1"/>
</dbReference>
<dbReference type="Pfam" id="PF00483">
    <property type="entry name" value="NTP_transferase"/>
    <property type="match status" value="1"/>
</dbReference>
<sequence>MKKVRKAVIPVAGLGTRFLPATKAMPKEMLTVVDRPVVQYAVDEALEAGIEHIVFVTGRNKHVIEDYFDIQPELVETLARSGKNEQLASLTRMQPQPGTVSFTRQQAPHGLGHAVWCARDIVGDEPFALLLPDMVSFGERGCLAGVIDLYNETGGNVVAVEQCDPLETGSYGIVGKGANVGDGFVITEMVEKPAPEVAPSNHYINGRYVLQPEVFDILATQERGKGNEIQLTDAMVRLSASQKFYASPFEGRMFDCGSKDGFIQANVAFALAREDMRDLVFEPIEEMIALQARSRRAA</sequence>
<evidence type="ECO:0000256" key="2">
    <source>
        <dbReference type="ARBA" id="ARBA00012415"/>
    </source>
</evidence>
<protein>
    <recommendedName>
        <fullName evidence="3">UTP--glucose-1-phosphate uridylyltransferase</fullName>
        <ecNumber evidence="2">2.7.7.9</ecNumber>
    </recommendedName>
    <alternativeName>
        <fullName evidence="6">Alpha-D-glucosyl-1-phosphate uridylyltransferase</fullName>
    </alternativeName>
    <alternativeName>
        <fullName evidence="7">UDP-glucose pyrophosphorylase</fullName>
    </alternativeName>
    <alternativeName>
        <fullName evidence="8">Uridine diphosphoglucose pyrophosphorylase</fullName>
    </alternativeName>
</protein>
<dbReference type="GO" id="GO:0003983">
    <property type="term" value="F:UTP:glucose-1-phosphate uridylyltransferase activity"/>
    <property type="evidence" value="ECO:0007669"/>
    <property type="project" value="UniProtKB-EC"/>
</dbReference>
<name>A0A1C2DCP4_9HYPH</name>
<evidence type="ECO:0000256" key="1">
    <source>
        <dbReference type="ARBA" id="ARBA00006890"/>
    </source>
</evidence>
<evidence type="ECO:0000256" key="5">
    <source>
        <dbReference type="ARBA" id="ARBA00022695"/>
    </source>
</evidence>
<reference evidence="11 12" key="1">
    <citation type="submission" date="2016-08" db="EMBL/GenBank/DDBJ databases">
        <title>Whole genome sequence of Mesorhizobium sp. strain UASWS1009 isolated from industrial sewage.</title>
        <authorList>
            <person name="Crovadore J."/>
            <person name="Calmin G."/>
            <person name="Chablais R."/>
            <person name="Cochard B."/>
            <person name="Lefort F."/>
        </authorList>
    </citation>
    <scope>NUCLEOTIDE SEQUENCE [LARGE SCALE GENOMIC DNA]</scope>
    <source>
        <strain evidence="11 12">UASWS1009</strain>
    </source>
</reference>
<dbReference type="PANTHER" id="PTHR43197:SF1">
    <property type="entry name" value="UTP--GLUCOSE-1-PHOSPHATE URIDYLYLTRANSFERASE"/>
    <property type="match status" value="1"/>
</dbReference>
<keyword evidence="12" id="KW-1185">Reference proteome</keyword>
<dbReference type="EC" id="2.7.7.9" evidence="2"/>
<evidence type="ECO:0000256" key="7">
    <source>
        <dbReference type="ARBA" id="ARBA00031959"/>
    </source>
</evidence>
<comment type="catalytic activity">
    <reaction evidence="9">
        <text>alpha-D-glucose 1-phosphate + UTP + H(+) = UDP-alpha-D-glucose + diphosphate</text>
        <dbReference type="Rhea" id="RHEA:19889"/>
        <dbReference type="ChEBI" id="CHEBI:15378"/>
        <dbReference type="ChEBI" id="CHEBI:33019"/>
        <dbReference type="ChEBI" id="CHEBI:46398"/>
        <dbReference type="ChEBI" id="CHEBI:58601"/>
        <dbReference type="ChEBI" id="CHEBI:58885"/>
        <dbReference type="EC" id="2.7.7.9"/>
    </reaction>
</comment>
<dbReference type="PANTHER" id="PTHR43197">
    <property type="entry name" value="UTP--GLUCOSE-1-PHOSPHATE URIDYLYLTRANSFERASE"/>
    <property type="match status" value="1"/>
</dbReference>
<accession>A0A1C2DCP4</accession>
<dbReference type="InterPro" id="IPR029044">
    <property type="entry name" value="Nucleotide-diphossugar_trans"/>
</dbReference>
<proteinExistence type="inferred from homology"/>
<gene>
    <name evidence="11" type="ORF">QV13_23255</name>
</gene>
<dbReference type="Gene3D" id="3.90.550.10">
    <property type="entry name" value="Spore Coat Polysaccharide Biosynthesis Protein SpsA, Chain A"/>
    <property type="match status" value="1"/>
</dbReference>
<dbReference type="Proteomes" id="UP000094412">
    <property type="component" value="Unassembled WGS sequence"/>
</dbReference>
<evidence type="ECO:0000256" key="8">
    <source>
        <dbReference type="ARBA" id="ARBA00032341"/>
    </source>
</evidence>
<feature type="domain" description="Nucleotidyl transferase" evidence="10">
    <location>
        <begin position="6"/>
        <end position="268"/>
    </location>
</feature>
<evidence type="ECO:0000313" key="11">
    <source>
        <dbReference type="EMBL" id="OCX12530.1"/>
    </source>
</evidence>
<dbReference type="OrthoDB" id="9803306at2"/>
<dbReference type="InterPro" id="IPR005835">
    <property type="entry name" value="NTP_transferase_dom"/>
</dbReference>
<dbReference type="InterPro" id="IPR005771">
    <property type="entry name" value="GalU_uridylyltTrfase_bac/arc"/>
</dbReference>
<evidence type="ECO:0000256" key="4">
    <source>
        <dbReference type="ARBA" id="ARBA00022679"/>
    </source>
</evidence>
<evidence type="ECO:0000256" key="6">
    <source>
        <dbReference type="ARBA" id="ARBA00031455"/>
    </source>
</evidence>
<keyword evidence="4 11" id="KW-0808">Transferase</keyword>
<evidence type="ECO:0000256" key="9">
    <source>
        <dbReference type="ARBA" id="ARBA00048128"/>
    </source>
</evidence>
<dbReference type="RefSeq" id="WP_024922572.1">
    <property type="nucleotide sequence ID" value="NZ_MDEO01000036.1"/>
</dbReference>
<evidence type="ECO:0000256" key="3">
    <source>
        <dbReference type="ARBA" id="ARBA00019048"/>
    </source>
</evidence>
<organism evidence="11 12">
    <name type="scientific">Mesorhizobium hungaricum</name>
    <dbReference type="NCBI Taxonomy" id="1566387"/>
    <lineage>
        <taxon>Bacteria</taxon>
        <taxon>Pseudomonadati</taxon>
        <taxon>Pseudomonadota</taxon>
        <taxon>Alphaproteobacteria</taxon>
        <taxon>Hyphomicrobiales</taxon>
        <taxon>Phyllobacteriaceae</taxon>
        <taxon>Mesorhizobium</taxon>
    </lineage>
</organism>
<dbReference type="GO" id="GO:0006011">
    <property type="term" value="P:UDP-alpha-D-glucose metabolic process"/>
    <property type="evidence" value="ECO:0007669"/>
    <property type="project" value="InterPro"/>
</dbReference>
<comment type="similarity">
    <text evidence="1">Belongs to the UDPGP type 2 family.</text>
</comment>